<evidence type="ECO:0000313" key="3">
    <source>
        <dbReference type="Proteomes" id="UP000321832"/>
    </source>
</evidence>
<sequence>MPLALKLALAPLLVAQAVATRRGAPRLPEAEGPREGRVGEGDRLSLLIVGDSSAAGVGVATQDEALAGHLTRTLAREAQRRVQWQLIAKSGITTAQALALARELRPMPAEIAVAVLGVNDVIDQVRPSRAVQQRAALADWLRHAAGVRHVVFAPLPPVHRFPRLPQPLRHVMGAEARAHDEAMARWAATRDDVSHVPIALDLGVEHMASDGFHPGEPVYRATGEALARYIATRLTPPA</sequence>
<keyword evidence="3" id="KW-1185">Reference proteome</keyword>
<dbReference type="Gene3D" id="3.40.50.1110">
    <property type="entry name" value="SGNH hydrolase"/>
    <property type="match status" value="1"/>
</dbReference>
<accession>A0A5C6U3J5</accession>
<dbReference type="AlphaFoldDB" id="A0A5C6U3J5"/>
<evidence type="ECO:0000313" key="2">
    <source>
        <dbReference type="EMBL" id="TXC66581.1"/>
    </source>
</evidence>
<dbReference type="SUPFAM" id="SSF52266">
    <property type="entry name" value="SGNH hydrolase"/>
    <property type="match status" value="1"/>
</dbReference>
<dbReference type="InterPro" id="IPR013830">
    <property type="entry name" value="SGNH_hydro"/>
</dbReference>
<organism evidence="2 3">
    <name type="scientific">Piscinibacter aquaticus</name>
    <dbReference type="NCBI Taxonomy" id="392597"/>
    <lineage>
        <taxon>Bacteria</taxon>
        <taxon>Pseudomonadati</taxon>
        <taxon>Pseudomonadota</taxon>
        <taxon>Betaproteobacteria</taxon>
        <taxon>Burkholderiales</taxon>
        <taxon>Sphaerotilaceae</taxon>
        <taxon>Piscinibacter</taxon>
    </lineage>
</organism>
<protein>
    <submittedName>
        <fullName evidence="2">SGNH/GDSL hydrolase family protein</fullName>
    </submittedName>
</protein>
<dbReference type="InterPro" id="IPR036514">
    <property type="entry name" value="SGNH_hydro_sf"/>
</dbReference>
<gene>
    <name evidence="2" type="ORF">FSC37_14320</name>
</gene>
<dbReference type="Pfam" id="PF13472">
    <property type="entry name" value="Lipase_GDSL_2"/>
    <property type="match status" value="1"/>
</dbReference>
<dbReference type="CDD" id="cd01836">
    <property type="entry name" value="FeeA_FeeB_like"/>
    <property type="match status" value="1"/>
</dbReference>
<comment type="caution">
    <text evidence="2">The sequence shown here is derived from an EMBL/GenBank/DDBJ whole genome shotgun (WGS) entry which is preliminary data.</text>
</comment>
<keyword evidence="2" id="KW-0378">Hydrolase</keyword>
<name>A0A5C6U3J5_9BURK</name>
<feature type="domain" description="SGNH hydrolase-type esterase" evidence="1">
    <location>
        <begin position="49"/>
        <end position="221"/>
    </location>
</feature>
<dbReference type="Proteomes" id="UP000321832">
    <property type="component" value="Unassembled WGS sequence"/>
</dbReference>
<dbReference type="GO" id="GO:0016788">
    <property type="term" value="F:hydrolase activity, acting on ester bonds"/>
    <property type="evidence" value="ECO:0007669"/>
    <property type="project" value="UniProtKB-ARBA"/>
</dbReference>
<dbReference type="EMBL" id="VOPW01000001">
    <property type="protein sequence ID" value="TXC66581.1"/>
    <property type="molecule type" value="Genomic_DNA"/>
</dbReference>
<evidence type="ECO:0000259" key="1">
    <source>
        <dbReference type="Pfam" id="PF13472"/>
    </source>
</evidence>
<reference evidence="2 3" key="1">
    <citation type="submission" date="2019-08" db="EMBL/GenBank/DDBJ databases">
        <authorList>
            <person name="Khan S.A."/>
            <person name="Jeon C.O."/>
            <person name="Jeong S.E."/>
        </authorList>
    </citation>
    <scope>NUCLEOTIDE SEQUENCE [LARGE SCALE GENOMIC DNA]</scope>
    <source>
        <strain evidence="3">IMCC1728</strain>
    </source>
</reference>
<proteinExistence type="predicted"/>